<evidence type="ECO:0000313" key="1">
    <source>
        <dbReference type="EMBL" id="KDP45861.1"/>
    </source>
</evidence>
<reference evidence="1 2" key="1">
    <citation type="journal article" date="2014" name="PLoS ONE">
        <title>Global Analysis of Gene Expression Profiles in Physic Nut (Jatropha curcas L.) Seedlings Exposed to Salt Stress.</title>
        <authorList>
            <person name="Zhang L."/>
            <person name="Zhang C."/>
            <person name="Wu P."/>
            <person name="Chen Y."/>
            <person name="Li M."/>
            <person name="Jiang H."/>
            <person name="Wu G."/>
        </authorList>
    </citation>
    <scope>NUCLEOTIDE SEQUENCE [LARGE SCALE GENOMIC DNA]</scope>
    <source>
        <strain evidence="2">cv. GZQX0401</strain>
        <tissue evidence="1">Young leaves</tissue>
    </source>
</reference>
<dbReference type="EMBL" id="KK914226">
    <property type="protein sequence ID" value="KDP45861.1"/>
    <property type="molecule type" value="Genomic_DNA"/>
</dbReference>
<protein>
    <submittedName>
        <fullName evidence="1">Uncharacterized protein</fullName>
    </submittedName>
</protein>
<proteinExistence type="predicted"/>
<evidence type="ECO:0000313" key="2">
    <source>
        <dbReference type="Proteomes" id="UP000027138"/>
    </source>
</evidence>
<dbReference type="InterPro" id="IPR027417">
    <property type="entry name" value="P-loop_NTPase"/>
</dbReference>
<dbReference type="Gene3D" id="3.40.50.300">
    <property type="entry name" value="P-loop containing nucleotide triphosphate hydrolases"/>
    <property type="match status" value="1"/>
</dbReference>
<organism evidence="1 2">
    <name type="scientific">Jatropha curcas</name>
    <name type="common">Barbados nut</name>
    <dbReference type="NCBI Taxonomy" id="180498"/>
    <lineage>
        <taxon>Eukaryota</taxon>
        <taxon>Viridiplantae</taxon>
        <taxon>Streptophyta</taxon>
        <taxon>Embryophyta</taxon>
        <taxon>Tracheophyta</taxon>
        <taxon>Spermatophyta</taxon>
        <taxon>Magnoliopsida</taxon>
        <taxon>eudicotyledons</taxon>
        <taxon>Gunneridae</taxon>
        <taxon>Pentapetalae</taxon>
        <taxon>rosids</taxon>
        <taxon>fabids</taxon>
        <taxon>Malpighiales</taxon>
        <taxon>Euphorbiaceae</taxon>
        <taxon>Crotonoideae</taxon>
        <taxon>Jatropheae</taxon>
        <taxon>Jatropha</taxon>
    </lineage>
</organism>
<dbReference type="AlphaFoldDB" id="A0A067LBK6"/>
<keyword evidence="2" id="KW-1185">Reference proteome</keyword>
<name>A0A067LBK6_JATCU</name>
<dbReference type="Proteomes" id="UP000027138">
    <property type="component" value="Unassembled WGS sequence"/>
</dbReference>
<dbReference type="STRING" id="180498.A0A067LBK6"/>
<gene>
    <name evidence="1" type="ORF">JCGZ_15305</name>
</gene>
<dbReference type="PANTHER" id="PTHR47778">
    <property type="entry name" value="BNAA05G14870D PROTEIN"/>
    <property type="match status" value="1"/>
</dbReference>
<dbReference type="PANTHER" id="PTHR47778:SF2">
    <property type="entry name" value="GLYCOSYL TRANSFERASE FAMILY 1 DOMAIN-CONTAINING PROTEIN"/>
    <property type="match status" value="1"/>
</dbReference>
<accession>A0A067LBK6</accession>
<sequence length="469" mass="51894">MGATGTGKSRLPIDLASGFRVSEINSDKIQVHEGHAVLVNQFNPEKYVFNGSLKDPGPTWLRDKYYFPGVDVSVLVLADYLCKREDSVLIQLRTDAGGIQEIVEHSVTGLPHLQGHPRTHVAQNLRYLLKNLSVLVPCSGALNISPVLPKTPVKIKLRTDAGGIQEIVEHSVTGLPHLQGHPRTHVAQNLRYLLKNLSVLVPCSGALNISPVLPKTPVKIKLRTDAGGIQEIVEHSVTGLPHLQGHPRTHVAQNLQYLLKNPSVLVPCLGALNISPVLPKTPVKIKVSHDPLAGSRDYLMGNRPLLVPMQEIFNAMLMDPAHPNGVWIISIGYPGSEIIYISELQEPTSLDDCYWEISNHWCTRHGIFPTNPQYAASTAWQGYGDYPWPGRLTIEFFYDIGLGQGHGLYFCPPTHSQWSTFRGVLITEPREFVGWRMIEDIPPGLAVLDPIVYLQQRLLQSSADGEVFN</sequence>